<feature type="domain" description="SLH" evidence="3">
    <location>
        <begin position="1324"/>
        <end position="1378"/>
    </location>
</feature>
<dbReference type="InterPro" id="IPR025883">
    <property type="entry name" value="Cadherin-like_domain"/>
</dbReference>
<keyword evidence="5" id="KW-1185">Reference proteome</keyword>
<dbReference type="Pfam" id="PF12733">
    <property type="entry name" value="Cadherin-like"/>
    <property type="match status" value="1"/>
</dbReference>
<dbReference type="Pfam" id="PF13540">
    <property type="entry name" value="RCC1_2"/>
    <property type="match status" value="7"/>
</dbReference>
<dbReference type="InterPro" id="IPR051553">
    <property type="entry name" value="Ran_GTPase-activating"/>
</dbReference>
<dbReference type="PRINTS" id="PR00633">
    <property type="entry name" value="RCCNDNSATION"/>
</dbReference>
<dbReference type="Pfam" id="PF00395">
    <property type="entry name" value="SLH"/>
    <property type="match status" value="3"/>
</dbReference>
<dbReference type="SUPFAM" id="SSF50985">
    <property type="entry name" value="RCC1/BLIP-II"/>
    <property type="match status" value="2"/>
</dbReference>
<keyword evidence="2" id="KW-0677">Repeat</keyword>
<dbReference type="Proteomes" id="UP000316330">
    <property type="component" value="Unassembled WGS sequence"/>
</dbReference>
<dbReference type="PROSITE" id="PS00626">
    <property type="entry name" value="RCC1_2"/>
    <property type="match status" value="8"/>
</dbReference>
<protein>
    <recommendedName>
        <fullName evidence="3">SLH domain-containing protein</fullName>
    </recommendedName>
</protein>
<dbReference type="InterPro" id="IPR009091">
    <property type="entry name" value="RCC1/BLIP-II"/>
</dbReference>
<dbReference type="GO" id="GO:0005085">
    <property type="term" value="F:guanyl-nucleotide exchange factor activity"/>
    <property type="evidence" value="ECO:0007669"/>
    <property type="project" value="TreeGrafter"/>
</dbReference>
<accession>A0A559JGX0</accession>
<evidence type="ECO:0000313" key="4">
    <source>
        <dbReference type="EMBL" id="TVX99124.1"/>
    </source>
</evidence>
<keyword evidence="1" id="KW-0344">Guanine-nucleotide releasing factor</keyword>
<dbReference type="InterPro" id="IPR001119">
    <property type="entry name" value="SLH_dom"/>
</dbReference>
<evidence type="ECO:0000256" key="1">
    <source>
        <dbReference type="ARBA" id="ARBA00022658"/>
    </source>
</evidence>
<dbReference type="Gene3D" id="2.130.10.30">
    <property type="entry name" value="Regulator of chromosome condensation 1/beta-lactamase-inhibitor protein II"/>
    <property type="match status" value="4"/>
</dbReference>
<dbReference type="Pfam" id="PF19078">
    <property type="entry name" value="Big_12"/>
    <property type="match status" value="1"/>
</dbReference>
<name>A0A559JGX0_9BACL</name>
<dbReference type="PANTHER" id="PTHR45982">
    <property type="entry name" value="REGULATOR OF CHROMOSOME CONDENSATION"/>
    <property type="match status" value="1"/>
</dbReference>
<sequence>MSIVLLIGWIVPYGSHSAYASQVGVRSVEGIRMAAGADYALLLKANGTVVGWGNNISGQLKIPADLNDVMAIAAGAGHSLALKSDGKVVAWGNNNEGQTTIPEEAAAGGVVAIAAGGTHSLALLSTGTVLAWGGNNSGQTTVPTGLSDVVAIAAGYDYSLALKSNGTVVTWGYNLHGSLNVPPGLSNVIAIAAGTTHSLALKADGTVVGWGNNTKGQTTIPAALAAGGVIAIAAGDNHSLALKADGTVVVWGDNSVGQLNVPSGLTDVAAISAGWNYSLALRLDGTVVAWGDNRSGQTTVPAGITEPIKATRIAGGAYHSLALKSDGTIAAWGDSALSTIPVGLTADKVASIDGGAQHSLAVKSDGTVVAWGSNNYHQSTVPSGLSGVVAVAAGDFHSLALKSNGAVVAWGYNVYGQTNVPAGAQTEVRSISTGAHHSLALKADGTVVAWGLNDQHQTDVPTGLSEVAEVAAGGFHSLALKADGTVVAWGLNAYGQSKVPNGLSGVIAIAAGQYHSLALESDGTVVAWGRNNYGQSAVPSGLNGVVAIATGYNHSLALKSDGTVVAWGHNIAGQIDVPGNANLSGLTLQEGDFTEPFDPSVTSYTYYYDGQSPSSVNVTPTLASTTQDDLYVNNERLPSGGTKTISTAGATTDTIIPVRVEPYLLPGRTYTITLAIDSTKPVVQFGTNGRSTAATSAASKVTVSDTQSGVDDASLQYAWTQSTDVPSGGWTPFSNEDTLSRTSGNGNWYLHVRAKDKVGNVTDAVSNRFVLDNTAPTAVVSSSAGSTVNAAFPVTITFSEEVNGLTEGDLAVTNGTASDLASVSAAVYTATIAPTTSGQAVTVAVRAGAATDAAGNGNTASNTLSRQYDTTKPVVTFGGFTDQQKFAAPPAEVSVTVSEAVYWVAGGAELDSANARPLVSMKKDGRTFSAYTPSYDGPSRTLTFSFSDALEDGAYEVNVAGGLVENSIHNTLDAANAKFIVAVPSVANMAVSPTSLPSAGGDITATITGINLTGQTVKVYVDGVEAVTATITGDTSATATVALPRNAAGTGKEHRITIYLNGAEVAGQSSTVTVSAARAPTTTTTTTTRSSNADLADLNVDTSGKALALSPVFAPGTTAYAAETDAEQIELKVTTAHSNAVVTLGGNRIGEKTIVPLAKGANVLTITVQAEDGTLKTYTLTIHRVASSQEETSPSAPVCAFTDIENHWAKPDICEAAGLGIVEGVNARTFVPNGYVTRTEFAVMLLRTLQIPINNEASEISFSDRGSIPEWARPAIRTAVAEGILTGYLDGTLRPMQTVNRTEMAAMVSRAMNWKAGSAESPFFSDDAVIPAWAKTYVEAARERGILVGRAGNEFKPNGLTTRAEAAVVLLRLRKVLD</sequence>
<dbReference type="PROSITE" id="PS51272">
    <property type="entry name" value="SLH"/>
    <property type="match status" value="3"/>
</dbReference>
<dbReference type="EMBL" id="VNJJ01000007">
    <property type="protein sequence ID" value="TVX99124.1"/>
    <property type="molecule type" value="Genomic_DNA"/>
</dbReference>
<dbReference type="PROSITE" id="PS50012">
    <property type="entry name" value="RCC1_3"/>
    <property type="match status" value="12"/>
</dbReference>
<dbReference type="PANTHER" id="PTHR45982:SF1">
    <property type="entry name" value="REGULATOR OF CHROMOSOME CONDENSATION"/>
    <property type="match status" value="1"/>
</dbReference>
<dbReference type="InterPro" id="IPR058923">
    <property type="entry name" value="RCC1-like_dom"/>
</dbReference>
<dbReference type="InterPro" id="IPR000408">
    <property type="entry name" value="Reg_chr_condens"/>
</dbReference>
<dbReference type="InterPro" id="IPR044048">
    <property type="entry name" value="Big_12"/>
</dbReference>
<feature type="domain" description="SLH" evidence="3">
    <location>
        <begin position="1196"/>
        <end position="1258"/>
    </location>
</feature>
<comment type="caution">
    <text evidence="4">The sequence shown here is derived from an EMBL/GenBank/DDBJ whole genome shotgun (WGS) entry which is preliminary data.</text>
</comment>
<evidence type="ECO:0000313" key="5">
    <source>
        <dbReference type="Proteomes" id="UP000316330"/>
    </source>
</evidence>
<feature type="domain" description="SLH" evidence="3">
    <location>
        <begin position="1259"/>
        <end position="1322"/>
    </location>
</feature>
<reference evidence="4 5" key="1">
    <citation type="submission" date="2019-07" db="EMBL/GenBank/DDBJ databases">
        <authorList>
            <person name="Kim J."/>
        </authorList>
    </citation>
    <scope>NUCLEOTIDE SEQUENCE [LARGE SCALE GENOMIC DNA]</scope>
    <source>
        <strain evidence="4 5">G13</strain>
    </source>
</reference>
<dbReference type="OrthoDB" id="27389at2"/>
<dbReference type="RefSeq" id="WP_144703007.1">
    <property type="nucleotide sequence ID" value="NZ_VNJJ01000007.1"/>
</dbReference>
<organism evidence="4 5">
    <name type="scientific">Cohnella terricola</name>
    <dbReference type="NCBI Taxonomy" id="1289167"/>
    <lineage>
        <taxon>Bacteria</taxon>
        <taxon>Bacillati</taxon>
        <taxon>Bacillota</taxon>
        <taxon>Bacilli</taxon>
        <taxon>Bacillales</taxon>
        <taxon>Paenibacillaceae</taxon>
        <taxon>Cohnella</taxon>
    </lineage>
</organism>
<dbReference type="Pfam" id="PF25390">
    <property type="entry name" value="WD40_RLD"/>
    <property type="match status" value="1"/>
</dbReference>
<dbReference type="GO" id="GO:0005737">
    <property type="term" value="C:cytoplasm"/>
    <property type="evidence" value="ECO:0007669"/>
    <property type="project" value="TreeGrafter"/>
</dbReference>
<evidence type="ECO:0000256" key="2">
    <source>
        <dbReference type="ARBA" id="ARBA00022737"/>
    </source>
</evidence>
<gene>
    <name evidence="4" type="ORF">FPZ45_14425</name>
</gene>
<evidence type="ECO:0000259" key="3">
    <source>
        <dbReference type="PROSITE" id="PS51272"/>
    </source>
</evidence>
<proteinExistence type="predicted"/>